<dbReference type="InterPro" id="IPR014746">
    <property type="entry name" value="Gln_synth/guanido_kin_cat_dom"/>
</dbReference>
<comment type="function">
    <text evidence="2">Catalyzes the ATP-dependent biosynthesis of glutamine from glutamate and ammonia.</text>
</comment>
<comment type="cofactor">
    <cofactor evidence="1">
        <name>Mg(2+)</name>
        <dbReference type="ChEBI" id="CHEBI:18420"/>
    </cofactor>
</comment>
<evidence type="ECO:0000256" key="4">
    <source>
        <dbReference type="ARBA" id="ARBA00022741"/>
    </source>
</evidence>
<dbReference type="Pfam" id="PF16952">
    <property type="entry name" value="Gln-synt_N_2"/>
    <property type="match status" value="1"/>
</dbReference>
<dbReference type="Gene3D" id="3.30.590.10">
    <property type="entry name" value="Glutamine synthetase/guanido kinase, catalytic domain"/>
    <property type="match status" value="1"/>
</dbReference>
<feature type="domain" description="GS catalytic" evidence="9">
    <location>
        <begin position="102"/>
        <end position="441"/>
    </location>
</feature>
<dbReference type="RefSeq" id="WP_101531848.1">
    <property type="nucleotide sequence ID" value="NZ_PKUQ01000001.1"/>
</dbReference>
<evidence type="ECO:0000313" key="11">
    <source>
        <dbReference type="Proteomes" id="UP000234881"/>
    </source>
</evidence>
<evidence type="ECO:0000256" key="6">
    <source>
        <dbReference type="ARBA" id="ARBA00023231"/>
    </source>
</evidence>
<dbReference type="PROSITE" id="PS51987">
    <property type="entry name" value="GS_CATALYTIC"/>
    <property type="match status" value="1"/>
</dbReference>
<gene>
    <name evidence="10" type="ORF">C0081_00510</name>
</gene>
<evidence type="ECO:0000256" key="8">
    <source>
        <dbReference type="RuleBase" id="RU000384"/>
    </source>
</evidence>
<dbReference type="AlphaFoldDB" id="A0A2N5XW73"/>
<keyword evidence="3" id="KW-0436">Ligase</keyword>
<dbReference type="Pfam" id="PF00120">
    <property type="entry name" value="Gln-synt_C"/>
    <property type="match status" value="1"/>
</dbReference>
<evidence type="ECO:0000256" key="3">
    <source>
        <dbReference type="ARBA" id="ARBA00022598"/>
    </source>
</evidence>
<dbReference type="GO" id="GO:0006542">
    <property type="term" value="P:glutamine biosynthetic process"/>
    <property type="evidence" value="ECO:0007669"/>
    <property type="project" value="InterPro"/>
</dbReference>
<accession>A0A2N5XW73</accession>
<keyword evidence="6" id="KW-0535">Nitrogen fixation</keyword>
<keyword evidence="5" id="KW-0067">ATP-binding</keyword>
<dbReference type="SMART" id="SM01230">
    <property type="entry name" value="Gln-synt_C"/>
    <property type="match status" value="1"/>
</dbReference>
<dbReference type="Proteomes" id="UP000234881">
    <property type="component" value="Unassembled WGS sequence"/>
</dbReference>
<comment type="similarity">
    <text evidence="7 8">Belongs to the glutamine synthetase family.</text>
</comment>
<evidence type="ECO:0000313" key="10">
    <source>
        <dbReference type="EMBL" id="PLW78763.1"/>
    </source>
</evidence>
<dbReference type="SUPFAM" id="SSF55931">
    <property type="entry name" value="Glutamine synthetase/guanido kinase"/>
    <property type="match status" value="1"/>
</dbReference>
<organism evidence="10 11">
    <name type="scientific">Cohaesibacter celericrescens</name>
    <dbReference type="NCBI Taxonomy" id="2067669"/>
    <lineage>
        <taxon>Bacteria</taxon>
        <taxon>Pseudomonadati</taxon>
        <taxon>Pseudomonadota</taxon>
        <taxon>Alphaproteobacteria</taxon>
        <taxon>Hyphomicrobiales</taxon>
        <taxon>Cohaesibacteraceae</taxon>
    </lineage>
</organism>
<dbReference type="InterPro" id="IPR036651">
    <property type="entry name" value="Gln_synt_N_sf"/>
</dbReference>
<reference evidence="10 11" key="1">
    <citation type="submission" date="2018-01" db="EMBL/GenBank/DDBJ databases">
        <title>The draft genome sequence of Cohaesibacter sp. H1304.</title>
        <authorList>
            <person name="Wang N.-N."/>
            <person name="Du Z.-J."/>
        </authorList>
    </citation>
    <scope>NUCLEOTIDE SEQUENCE [LARGE SCALE GENOMIC DNA]</scope>
    <source>
        <strain evidence="10 11">H1304</strain>
    </source>
</reference>
<evidence type="ECO:0000256" key="1">
    <source>
        <dbReference type="ARBA" id="ARBA00001946"/>
    </source>
</evidence>
<sequence>MITNPLIFAVTPDIAGKSRGKSFPLRDLEKRLKRGVGWTPTNVQITCFNAIAESPFGALGDLLLIPDGETSVEIDFEDEAPVERFIIGDVTDLDGNAWNCCTRSILKNALKRLKELGHVDLCAAFEHEFQFKGGKPPNGEGYSLTGFSRRRKFGETLMAALDKAGLDIDTFMKEYGPDQYEVTIGPSKNHRAADEALILREVTRMTAAHCSEQVSFSPILDPDSVGNGVHIHMSFLNKDGKPATYDEDGPAGMSALTGSFIAGVLKYLDSIIAFTAPSDVSYLRLTPHRWSAAYNNLGFRDREASVRICPVTSTEKDSIARQYNFEFRAADASASPHLALAAIIHAGVQGIEEGLAPPAITEEDLSLLSEEALTERGYVRLPQSLEEALDRLSNNDVVRSWFAEEFVDVYLAHKRGELSYLKDHISKDDTKARCIAYAEVY</sequence>
<evidence type="ECO:0000256" key="2">
    <source>
        <dbReference type="ARBA" id="ARBA00003117"/>
    </source>
</evidence>
<dbReference type="InterPro" id="IPR008146">
    <property type="entry name" value="Gln_synth_cat_dom"/>
</dbReference>
<dbReference type="PANTHER" id="PTHR43785">
    <property type="entry name" value="GAMMA-GLUTAMYLPUTRESCINE SYNTHETASE"/>
    <property type="match status" value="1"/>
</dbReference>
<evidence type="ECO:0000256" key="5">
    <source>
        <dbReference type="ARBA" id="ARBA00022840"/>
    </source>
</evidence>
<evidence type="ECO:0000256" key="7">
    <source>
        <dbReference type="PROSITE-ProRule" id="PRU01331"/>
    </source>
</evidence>
<comment type="caution">
    <text evidence="10">The sequence shown here is derived from an EMBL/GenBank/DDBJ whole genome shotgun (WGS) entry which is preliminary data.</text>
</comment>
<dbReference type="GO" id="GO:0004356">
    <property type="term" value="F:glutamine synthetase activity"/>
    <property type="evidence" value="ECO:0007669"/>
    <property type="project" value="InterPro"/>
</dbReference>
<keyword evidence="11" id="KW-1185">Reference proteome</keyword>
<dbReference type="OrthoDB" id="9789509at2"/>
<evidence type="ECO:0000259" key="9">
    <source>
        <dbReference type="PROSITE" id="PS51987"/>
    </source>
</evidence>
<keyword evidence="4" id="KW-0547">Nucleotide-binding</keyword>
<dbReference type="InterPro" id="IPR008147">
    <property type="entry name" value="Gln_synt_N"/>
</dbReference>
<dbReference type="PANTHER" id="PTHR43785:SF12">
    <property type="entry name" value="TYPE-1 GLUTAMINE SYNTHETASE 2"/>
    <property type="match status" value="1"/>
</dbReference>
<dbReference type="EMBL" id="PKUQ01000001">
    <property type="protein sequence ID" value="PLW78763.1"/>
    <property type="molecule type" value="Genomic_DNA"/>
</dbReference>
<name>A0A2N5XW73_9HYPH</name>
<proteinExistence type="inferred from homology"/>
<dbReference type="GO" id="GO:0005524">
    <property type="term" value="F:ATP binding"/>
    <property type="evidence" value="ECO:0007669"/>
    <property type="project" value="UniProtKB-KW"/>
</dbReference>
<dbReference type="Gene3D" id="3.10.20.70">
    <property type="entry name" value="Glutamine synthetase, N-terminal domain"/>
    <property type="match status" value="1"/>
</dbReference>
<protein>
    <submittedName>
        <fullName evidence="10">Glutamine synthetase</fullName>
    </submittedName>
</protein>